<dbReference type="Proteomes" id="UP000179448">
    <property type="component" value="Unassembled WGS sequence"/>
</dbReference>
<evidence type="ECO:0000256" key="1">
    <source>
        <dbReference type="SAM" id="Phobius"/>
    </source>
</evidence>
<accession>A0A1F6WQI5</accession>
<organism evidence="2 3">
    <name type="scientific">Candidatus Nomurabacteria bacterium RIFCSPLOWO2_01_FULL_36_10b</name>
    <dbReference type="NCBI Taxonomy" id="1801766"/>
    <lineage>
        <taxon>Bacteria</taxon>
        <taxon>Candidatus Nomuraibacteriota</taxon>
    </lineage>
</organism>
<gene>
    <name evidence="2" type="ORF">A2997_01260</name>
</gene>
<reference evidence="2 3" key="1">
    <citation type="journal article" date="2016" name="Nat. Commun.">
        <title>Thousands of microbial genomes shed light on interconnected biogeochemical processes in an aquifer system.</title>
        <authorList>
            <person name="Anantharaman K."/>
            <person name="Brown C.T."/>
            <person name="Hug L.A."/>
            <person name="Sharon I."/>
            <person name="Castelle C.J."/>
            <person name="Probst A.J."/>
            <person name="Thomas B.C."/>
            <person name="Singh A."/>
            <person name="Wilkins M.J."/>
            <person name="Karaoz U."/>
            <person name="Brodie E.L."/>
            <person name="Williams K.H."/>
            <person name="Hubbard S.S."/>
            <person name="Banfield J.F."/>
        </authorList>
    </citation>
    <scope>NUCLEOTIDE SEQUENCE [LARGE SCALE GENOMIC DNA]</scope>
</reference>
<dbReference type="SMART" id="SM00710">
    <property type="entry name" value="PbH1"/>
    <property type="match status" value="4"/>
</dbReference>
<sequence>MYMCFRCISHIYFKHIFYCLGILFLVIIFFANTKLNITEAAIITVDEVACTLSDAITASNNDADQGTCTVAGGDVSGSYGDDTINITTDSAGGWSVINDPNSNITIEGNDHTLNLGGLTQITVESPNAVTFQNIILSNGYGLSGGTIYAPETSANREIILDNVTIENGNADIFGGGIYMISGILTITDSTFDNNSAPWGPAIFATTNSFPLTVSISDTTISNNSGGFYTISLGQSNDENTPQDITTTFENIVFSDNTAYGSGVVIGSESFYSSGATADATFENIVFKNNESISSDPVGFDIWWEGTYTFENITMHGNSSASGIVGFSFQNQLMDITIKHVTLAENDATGVGIYMEENNHTWEPINISIGNNIIYDNTIDTSGEYFYTCAEENSPIFGDFTLLGGNMFESTDVGGGLEECTSDWDEPINTIGVDPMLDSLTLDNETYVVPLLPGSPAIDFGLDLDVDEDQRGESRPFDGDGDGIEGYDSGAYEYAVEEDDQLLEEQCTSRDCLPQYYRFACKNPSADPYLTNFFLRPSDPRFFFYVNNPFFCRFAEFDFDILPSDEDIIKNEELLDLFYTTLDLPRIIEELAKLLKEDETVLENAACPVFSGSIRPGQKLEPRDGHQVARWQLFLKKYYSEPLKVSGMYVTETQNAIERFQERYAEAILRPWTWGPSTLQFRPTRRIYKLTNATGNYLMGCPVENQWIEDAKLFFDISEALKNIYNLVPFRTLP</sequence>
<dbReference type="SUPFAM" id="SSF51126">
    <property type="entry name" value="Pectin lyase-like"/>
    <property type="match status" value="1"/>
</dbReference>
<name>A0A1F6WQI5_9BACT</name>
<dbReference type="InterPro" id="IPR006626">
    <property type="entry name" value="PbH1"/>
</dbReference>
<feature type="transmembrane region" description="Helical" evidence="1">
    <location>
        <begin position="12"/>
        <end position="31"/>
    </location>
</feature>
<evidence type="ECO:0008006" key="4">
    <source>
        <dbReference type="Google" id="ProtNLM"/>
    </source>
</evidence>
<dbReference type="NCBIfam" id="NF041518">
    <property type="entry name" value="choice_anch_Q"/>
    <property type="match status" value="1"/>
</dbReference>
<keyword evidence="1" id="KW-0472">Membrane</keyword>
<dbReference type="InterPro" id="IPR036366">
    <property type="entry name" value="PGBDSf"/>
</dbReference>
<dbReference type="InterPro" id="IPR059226">
    <property type="entry name" value="Choice_anch_Q_dom"/>
</dbReference>
<evidence type="ECO:0000313" key="3">
    <source>
        <dbReference type="Proteomes" id="UP000179448"/>
    </source>
</evidence>
<evidence type="ECO:0000313" key="2">
    <source>
        <dbReference type="EMBL" id="OGI84110.1"/>
    </source>
</evidence>
<comment type="caution">
    <text evidence="2">The sequence shown here is derived from an EMBL/GenBank/DDBJ whole genome shotgun (WGS) entry which is preliminary data.</text>
</comment>
<keyword evidence="1" id="KW-1133">Transmembrane helix</keyword>
<dbReference type="EMBL" id="MFUQ01000003">
    <property type="protein sequence ID" value="OGI84110.1"/>
    <property type="molecule type" value="Genomic_DNA"/>
</dbReference>
<proteinExistence type="predicted"/>
<dbReference type="Gene3D" id="2.160.20.10">
    <property type="entry name" value="Single-stranded right-handed beta-helix, Pectin lyase-like"/>
    <property type="match status" value="1"/>
</dbReference>
<dbReference type="InterPro" id="IPR011050">
    <property type="entry name" value="Pectin_lyase_fold/virulence"/>
</dbReference>
<dbReference type="Gene3D" id="1.10.101.10">
    <property type="entry name" value="PGBD-like superfamily/PGBD"/>
    <property type="match status" value="1"/>
</dbReference>
<protein>
    <recommendedName>
        <fullName evidence="4">Right handed beta helix domain-containing protein</fullName>
    </recommendedName>
</protein>
<dbReference type="InterPro" id="IPR012334">
    <property type="entry name" value="Pectin_lyas_fold"/>
</dbReference>
<dbReference type="AlphaFoldDB" id="A0A1F6WQI5"/>
<keyword evidence="1" id="KW-0812">Transmembrane</keyword>